<gene>
    <name evidence="2" type="ORF">KIL84_017308</name>
</gene>
<feature type="region of interest" description="Disordered" evidence="1">
    <location>
        <begin position="1"/>
        <end position="38"/>
    </location>
</feature>
<name>A0A9D3X0T5_9SAUR</name>
<accession>A0A9D3X0T5</accession>
<feature type="region of interest" description="Disordered" evidence="1">
    <location>
        <begin position="85"/>
        <end position="112"/>
    </location>
</feature>
<reference evidence="2" key="1">
    <citation type="submission" date="2021-09" db="EMBL/GenBank/DDBJ databases">
        <title>The genome of Mauremys mutica provides insights into the evolution of semi-aquatic lifestyle.</title>
        <authorList>
            <person name="Gong S."/>
            <person name="Gao Y."/>
        </authorList>
    </citation>
    <scope>NUCLEOTIDE SEQUENCE</scope>
    <source>
        <strain evidence="2">MM-2020</strain>
        <tissue evidence="2">Muscle</tissue>
    </source>
</reference>
<keyword evidence="3" id="KW-1185">Reference proteome</keyword>
<dbReference type="Proteomes" id="UP000827986">
    <property type="component" value="Unassembled WGS sequence"/>
</dbReference>
<dbReference type="AlphaFoldDB" id="A0A9D3X0T5"/>
<evidence type="ECO:0000313" key="2">
    <source>
        <dbReference type="EMBL" id="KAH1173469.1"/>
    </source>
</evidence>
<feature type="compositionally biased region" description="Gly residues" evidence="1">
    <location>
        <begin position="85"/>
        <end position="98"/>
    </location>
</feature>
<sequence length="112" mass="11744">MGSMTNGAWGHQAWGGGALRGCSSWGRKGRPSGEAPRGFWGAPWVVGEAELWGRGHEPNGRGRVWGRRSWGAVWPGVLEVKQAGGGLGLTREPGGIGKRSGEEAGEILDLSP</sequence>
<evidence type="ECO:0000313" key="3">
    <source>
        <dbReference type="Proteomes" id="UP000827986"/>
    </source>
</evidence>
<organism evidence="2 3">
    <name type="scientific">Mauremys mutica</name>
    <name type="common">yellowpond turtle</name>
    <dbReference type="NCBI Taxonomy" id="74926"/>
    <lineage>
        <taxon>Eukaryota</taxon>
        <taxon>Metazoa</taxon>
        <taxon>Chordata</taxon>
        <taxon>Craniata</taxon>
        <taxon>Vertebrata</taxon>
        <taxon>Euteleostomi</taxon>
        <taxon>Archelosauria</taxon>
        <taxon>Testudinata</taxon>
        <taxon>Testudines</taxon>
        <taxon>Cryptodira</taxon>
        <taxon>Durocryptodira</taxon>
        <taxon>Testudinoidea</taxon>
        <taxon>Geoemydidae</taxon>
        <taxon>Geoemydinae</taxon>
        <taxon>Mauremys</taxon>
    </lineage>
</organism>
<protein>
    <submittedName>
        <fullName evidence="2">Uncharacterized protein</fullName>
    </submittedName>
</protein>
<proteinExistence type="predicted"/>
<comment type="caution">
    <text evidence="2">The sequence shown here is derived from an EMBL/GenBank/DDBJ whole genome shotgun (WGS) entry which is preliminary data.</text>
</comment>
<evidence type="ECO:0000256" key="1">
    <source>
        <dbReference type="SAM" id="MobiDB-lite"/>
    </source>
</evidence>
<dbReference type="EMBL" id="JAHDVG010000482">
    <property type="protein sequence ID" value="KAH1173469.1"/>
    <property type="molecule type" value="Genomic_DNA"/>
</dbReference>